<dbReference type="SUPFAM" id="SSF53623">
    <property type="entry name" value="MurD-like peptide ligases, catalytic domain"/>
    <property type="match status" value="1"/>
</dbReference>
<evidence type="ECO:0000256" key="9">
    <source>
        <dbReference type="ARBA" id="ARBA00022723"/>
    </source>
</evidence>
<feature type="domain" description="Mur ligase C-terminal" evidence="22">
    <location>
        <begin position="280"/>
        <end position="400"/>
    </location>
</feature>
<evidence type="ECO:0000256" key="14">
    <source>
        <dbReference type="ARBA" id="ARBA00030048"/>
    </source>
</evidence>
<evidence type="ECO:0000259" key="22">
    <source>
        <dbReference type="Pfam" id="PF02875"/>
    </source>
</evidence>
<evidence type="ECO:0000256" key="4">
    <source>
        <dbReference type="ARBA" id="ARBA00008276"/>
    </source>
</evidence>
<proteinExistence type="inferred from homology"/>
<evidence type="ECO:0000256" key="7">
    <source>
        <dbReference type="ARBA" id="ARBA00019357"/>
    </source>
</evidence>
<evidence type="ECO:0000259" key="23">
    <source>
        <dbReference type="Pfam" id="PF08245"/>
    </source>
</evidence>
<gene>
    <name evidence="24" type="primary">folC</name>
    <name evidence="24" type="ORF">GCM10011365_21860</name>
</gene>
<evidence type="ECO:0000256" key="2">
    <source>
        <dbReference type="ARBA" id="ARBA00004799"/>
    </source>
</evidence>
<evidence type="ECO:0000256" key="17">
    <source>
        <dbReference type="ARBA" id="ARBA00047493"/>
    </source>
</evidence>
<dbReference type="AlphaFoldDB" id="A0A917FTG1"/>
<dbReference type="Proteomes" id="UP000605253">
    <property type="component" value="Unassembled WGS sequence"/>
</dbReference>
<comment type="catalytic activity">
    <reaction evidence="20">
        <text>7,8-dihydropteroate + L-glutamate + ATP = 7,8-dihydrofolate + ADP + phosphate + H(+)</text>
        <dbReference type="Rhea" id="RHEA:23584"/>
        <dbReference type="ChEBI" id="CHEBI:15378"/>
        <dbReference type="ChEBI" id="CHEBI:17839"/>
        <dbReference type="ChEBI" id="CHEBI:29985"/>
        <dbReference type="ChEBI" id="CHEBI:30616"/>
        <dbReference type="ChEBI" id="CHEBI:43474"/>
        <dbReference type="ChEBI" id="CHEBI:57451"/>
        <dbReference type="ChEBI" id="CHEBI:456216"/>
        <dbReference type="EC" id="6.3.2.12"/>
    </reaction>
</comment>
<dbReference type="EC" id="6.3.2.17" evidence="6"/>
<keyword evidence="25" id="KW-1185">Reference proteome</keyword>
<dbReference type="PIRSF" id="PIRSF001563">
    <property type="entry name" value="Folylpolyglu_synth"/>
    <property type="match status" value="1"/>
</dbReference>
<comment type="pathway">
    <text evidence="2">Cofactor biosynthesis; tetrahydrofolate biosynthesis; 7,8-dihydrofolate from 2-amino-4-hydroxy-6-hydroxymethyl-7,8-dihydropteridine diphosphate and 4-aminobenzoate: step 2/2.</text>
</comment>
<comment type="function">
    <text evidence="1">Functions in two distinct reactions of the de novo folate biosynthetic pathway. Catalyzes the addition of a glutamate residue to dihydropteroate (7,8-dihydropteroate or H2Pte) to form dihydrofolate (7,8-dihydrofolate monoglutamate or H2Pte-Glu). Also catalyzes successive additions of L-glutamate to tetrahydrofolate or 10-formyltetrahydrofolate or 5,10-methylenetetrahydrofolate, leading to folylpolyglutamate derivatives.</text>
</comment>
<evidence type="ECO:0000256" key="5">
    <source>
        <dbReference type="ARBA" id="ARBA00013023"/>
    </source>
</evidence>
<evidence type="ECO:0000256" key="20">
    <source>
        <dbReference type="ARBA" id="ARBA00049161"/>
    </source>
</evidence>
<dbReference type="Pfam" id="PF02875">
    <property type="entry name" value="Mur_ligase_C"/>
    <property type="match status" value="1"/>
</dbReference>
<keyword evidence="10 21" id="KW-0547">Nucleotide-binding</keyword>
<evidence type="ECO:0000256" key="19">
    <source>
        <dbReference type="ARBA" id="ARBA00049035"/>
    </source>
</evidence>
<comment type="caution">
    <text evidence="24">The sequence shown here is derived from an EMBL/GenBank/DDBJ whole genome shotgun (WGS) entry which is preliminary data.</text>
</comment>
<sequence length="417" mass="45828">MKTLDQWLAGFNENKIDLGLSRVQTVLSRPPFHQINAKIITVGGTNGKGSTVTAVSALLNAAGYRVGTFTSPHIFRYNERIQIDGQAQSDAAIVAAFAAIDEIREAVPLSYFEYAFLAGLYIFHQARVDYMVLEVGLGGRLDAVNALDSDLSIITTVDIDHSHWLGDSIEAIAAEKAAIMRSGCVMVYGDTDCPKAILNRAKDEQVRLLQASIDFNSSMHSKGFDFRQGNTQFNNLPLPRMAGDVQVRNFTTALTAVLTLEKKLDASIIGHALATWKIPGRIQTIHDNPHVIVDVAHNRQSVDTLSQYLTQNPVKGLTRAVFSVLKDKQAESWLPDINQQVDHWFIFALHGERALDIQSLKQQLADAGALLSVCADGSNAYHHALSLSKPEDRVIVFGSFHVLDTVFQSSPHQLNLT</sequence>
<comment type="catalytic activity">
    <reaction evidence="17">
        <text>(6S)-5,6,7,8-tetrahydrofolyl-(gamma-L-Glu)(n) + L-glutamate + ATP = (6S)-5,6,7,8-tetrahydrofolyl-(gamma-L-Glu)(n+1) + ADP + phosphate + H(+)</text>
        <dbReference type="Rhea" id="RHEA:10580"/>
        <dbReference type="Rhea" id="RHEA-COMP:14738"/>
        <dbReference type="Rhea" id="RHEA-COMP:14740"/>
        <dbReference type="ChEBI" id="CHEBI:15378"/>
        <dbReference type="ChEBI" id="CHEBI:29985"/>
        <dbReference type="ChEBI" id="CHEBI:30616"/>
        <dbReference type="ChEBI" id="CHEBI:43474"/>
        <dbReference type="ChEBI" id="CHEBI:141005"/>
        <dbReference type="ChEBI" id="CHEBI:456216"/>
        <dbReference type="EC" id="6.3.2.17"/>
    </reaction>
</comment>
<keyword evidence="8 21" id="KW-0436">Ligase</keyword>
<keyword evidence="9" id="KW-0479">Metal-binding</keyword>
<keyword evidence="11 21" id="KW-0067">ATP-binding</keyword>
<evidence type="ECO:0000256" key="15">
    <source>
        <dbReference type="ARBA" id="ARBA00030592"/>
    </source>
</evidence>
<keyword evidence="12" id="KW-0460">Magnesium</keyword>
<reference evidence="24" key="2">
    <citation type="submission" date="2020-09" db="EMBL/GenBank/DDBJ databases">
        <authorList>
            <person name="Sun Q."/>
            <person name="Zhou Y."/>
        </authorList>
    </citation>
    <scope>NUCLEOTIDE SEQUENCE</scope>
    <source>
        <strain evidence="24">CGMCC 1.12181</strain>
    </source>
</reference>
<dbReference type="GO" id="GO:0005524">
    <property type="term" value="F:ATP binding"/>
    <property type="evidence" value="ECO:0007669"/>
    <property type="project" value="UniProtKB-KW"/>
</dbReference>
<accession>A0A917FTG1</accession>
<name>A0A917FTG1_9GAMM</name>
<dbReference type="Pfam" id="PF08245">
    <property type="entry name" value="Mur_ligase_M"/>
    <property type="match status" value="1"/>
</dbReference>
<dbReference type="GO" id="GO:0046656">
    <property type="term" value="P:folic acid biosynthetic process"/>
    <property type="evidence" value="ECO:0007669"/>
    <property type="project" value="UniProtKB-KW"/>
</dbReference>
<evidence type="ECO:0000256" key="13">
    <source>
        <dbReference type="ARBA" id="ARBA00022909"/>
    </source>
</evidence>
<comment type="similarity">
    <text evidence="4 21">Belongs to the folylpolyglutamate synthase family.</text>
</comment>
<dbReference type="InterPro" id="IPR013221">
    <property type="entry name" value="Mur_ligase_cen"/>
</dbReference>
<evidence type="ECO:0000256" key="12">
    <source>
        <dbReference type="ARBA" id="ARBA00022842"/>
    </source>
</evidence>
<dbReference type="PANTHER" id="PTHR11136:SF0">
    <property type="entry name" value="DIHYDROFOLATE SYNTHETASE-RELATED"/>
    <property type="match status" value="1"/>
</dbReference>
<evidence type="ECO:0000256" key="21">
    <source>
        <dbReference type="PIRNR" id="PIRNR001563"/>
    </source>
</evidence>
<evidence type="ECO:0000256" key="18">
    <source>
        <dbReference type="ARBA" id="ARBA00047808"/>
    </source>
</evidence>
<dbReference type="InterPro" id="IPR036565">
    <property type="entry name" value="Mur-like_cat_sf"/>
</dbReference>
<comment type="catalytic activity">
    <reaction evidence="19">
        <text>(6R)-5,10-methylenetetrahydrofolyl-(gamma-L-Glu)(n) + L-glutamate + ATP = (6R)-5,10-methylenetetrahydrofolyl-(gamma-L-Glu)(n+1) + ADP + phosphate + H(+)</text>
        <dbReference type="Rhea" id="RHEA:51912"/>
        <dbReference type="Rhea" id="RHEA-COMP:13257"/>
        <dbReference type="Rhea" id="RHEA-COMP:13258"/>
        <dbReference type="ChEBI" id="CHEBI:15378"/>
        <dbReference type="ChEBI" id="CHEBI:29985"/>
        <dbReference type="ChEBI" id="CHEBI:30616"/>
        <dbReference type="ChEBI" id="CHEBI:43474"/>
        <dbReference type="ChEBI" id="CHEBI:136572"/>
        <dbReference type="ChEBI" id="CHEBI:456216"/>
        <dbReference type="EC" id="6.3.2.17"/>
    </reaction>
</comment>
<evidence type="ECO:0000256" key="1">
    <source>
        <dbReference type="ARBA" id="ARBA00002714"/>
    </source>
</evidence>
<keyword evidence="13" id="KW-0289">Folate biosynthesis</keyword>
<dbReference type="GO" id="GO:0046872">
    <property type="term" value="F:metal ion binding"/>
    <property type="evidence" value="ECO:0007669"/>
    <property type="project" value="UniProtKB-KW"/>
</dbReference>
<protein>
    <recommendedName>
        <fullName evidence="7">Dihydrofolate synthase/folylpolyglutamate synthase</fullName>
        <ecNumber evidence="5">6.3.2.12</ecNumber>
        <ecNumber evidence="6">6.3.2.17</ecNumber>
    </recommendedName>
    <alternativeName>
        <fullName evidence="16">Folylpoly-gamma-glutamate synthetase-dihydrofolate synthetase</fullName>
    </alternativeName>
    <alternativeName>
        <fullName evidence="14">Folylpolyglutamate synthetase</fullName>
    </alternativeName>
    <alternativeName>
        <fullName evidence="15">Tetrahydrofolylpolyglutamate synthase</fullName>
    </alternativeName>
</protein>
<dbReference type="EMBL" id="BMEO01000011">
    <property type="protein sequence ID" value="GGG00276.1"/>
    <property type="molecule type" value="Genomic_DNA"/>
</dbReference>
<evidence type="ECO:0000313" key="25">
    <source>
        <dbReference type="Proteomes" id="UP000605253"/>
    </source>
</evidence>
<dbReference type="GO" id="GO:0004326">
    <property type="term" value="F:tetrahydrofolylpolyglutamate synthase activity"/>
    <property type="evidence" value="ECO:0007669"/>
    <property type="project" value="UniProtKB-EC"/>
</dbReference>
<dbReference type="InterPro" id="IPR004101">
    <property type="entry name" value="Mur_ligase_C"/>
</dbReference>
<comment type="catalytic activity">
    <reaction evidence="18">
        <text>10-formyltetrahydrofolyl-(gamma-L-Glu)(n) + L-glutamate + ATP = 10-formyltetrahydrofolyl-(gamma-L-Glu)(n+1) + ADP + phosphate + H(+)</text>
        <dbReference type="Rhea" id="RHEA:51904"/>
        <dbReference type="Rhea" id="RHEA-COMP:13088"/>
        <dbReference type="Rhea" id="RHEA-COMP:14300"/>
        <dbReference type="ChEBI" id="CHEBI:15378"/>
        <dbReference type="ChEBI" id="CHEBI:29985"/>
        <dbReference type="ChEBI" id="CHEBI:30616"/>
        <dbReference type="ChEBI" id="CHEBI:43474"/>
        <dbReference type="ChEBI" id="CHEBI:134413"/>
        <dbReference type="ChEBI" id="CHEBI:456216"/>
        <dbReference type="EC" id="6.3.2.17"/>
    </reaction>
</comment>
<dbReference type="Gene3D" id="3.40.1190.10">
    <property type="entry name" value="Mur-like, catalytic domain"/>
    <property type="match status" value="1"/>
</dbReference>
<evidence type="ECO:0000256" key="10">
    <source>
        <dbReference type="ARBA" id="ARBA00022741"/>
    </source>
</evidence>
<dbReference type="InterPro" id="IPR036615">
    <property type="entry name" value="Mur_ligase_C_dom_sf"/>
</dbReference>
<organism evidence="24 25">
    <name type="scientific">Marinicella pacifica</name>
    <dbReference type="NCBI Taxonomy" id="1171543"/>
    <lineage>
        <taxon>Bacteria</taxon>
        <taxon>Pseudomonadati</taxon>
        <taxon>Pseudomonadota</taxon>
        <taxon>Gammaproteobacteria</taxon>
        <taxon>Lysobacterales</taxon>
        <taxon>Marinicellaceae</taxon>
        <taxon>Marinicella</taxon>
    </lineage>
</organism>
<dbReference type="EC" id="6.3.2.12" evidence="5"/>
<feature type="domain" description="Mur ligase central" evidence="23">
    <location>
        <begin position="123"/>
        <end position="254"/>
    </location>
</feature>
<evidence type="ECO:0000256" key="8">
    <source>
        <dbReference type="ARBA" id="ARBA00022598"/>
    </source>
</evidence>
<evidence type="ECO:0000256" key="11">
    <source>
        <dbReference type="ARBA" id="ARBA00022840"/>
    </source>
</evidence>
<dbReference type="GO" id="GO:0008841">
    <property type="term" value="F:dihydrofolate synthase activity"/>
    <property type="evidence" value="ECO:0007669"/>
    <property type="project" value="UniProtKB-EC"/>
</dbReference>
<evidence type="ECO:0000313" key="24">
    <source>
        <dbReference type="EMBL" id="GGG00276.1"/>
    </source>
</evidence>
<evidence type="ECO:0000256" key="16">
    <source>
        <dbReference type="ARBA" id="ARBA00032510"/>
    </source>
</evidence>
<dbReference type="GO" id="GO:0005737">
    <property type="term" value="C:cytoplasm"/>
    <property type="evidence" value="ECO:0007669"/>
    <property type="project" value="TreeGrafter"/>
</dbReference>
<dbReference type="RefSeq" id="WP_188365786.1">
    <property type="nucleotide sequence ID" value="NZ_BAABJF010000024.1"/>
</dbReference>
<reference evidence="24" key="1">
    <citation type="journal article" date="2014" name="Int. J. Syst. Evol. Microbiol.">
        <title>Complete genome sequence of Corynebacterium casei LMG S-19264T (=DSM 44701T), isolated from a smear-ripened cheese.</title>
        <authorList>
            <consortium name="US DOE Joint Genome Institute (JGI-PGF)"/>
            <person name="Walter F."/>
            <person name="Albersmeier A."/>
            <person name="Kalinowski J."/>
            <person name="Ruckert C."/>
        </authorList>
    </citation>
    <scope>NUCLEOTIDE SEQUENCE</scope>
    <source>
        <strain evidence="24">CGMCC 1.12181</strain>
    </source>
</reference>
<dbReference type="NCBIfam" id="TIGR01499">
    <property type="entry name" value="folC"/>
    <property type="match status" value="1"/>
</dbReference>
<dbReference type="Gene3D" id="3.90.190.20">
    <property type="entry name" value="Mur ligase, C-terminal domain"/>
    <property type="match status" value="1"/>
</dbReference>
<evidence type="ECO:0000256" key="6">
    <source>
        <dbReference type="ARBA" id="ARBA00013025"/>
    </source>
</evidence>
<dbReference type="SUPFAM" id="SSF53244">
    <property type="entry name" value="MurD-like peptide ligases, peptide-binding domain"/>
    <property type="match status" value="1"/>
</dbReference>
<evidence type="ECO:0000256" key="3">
    <source>
        <dbReference type="ARBA" id="ARBA00005150"/>
    </source>
</evidence>
<dbReference type="PANTHER" id="PTHR11136">
    <property type="entry name" value="FOLYLPOLYGLUTAMATE SYNTHASE-RELATED"/>
    <property type="match status" value="1"/>
</dbReference>
<dbReference type="InterPro" id="IPR001645">
    <property type="entry name" value="Folylpolyglutamate_synth"/>
</dbReference>
<comment type="pathway">
    <text evidence="3">Cofactor biosynthesis; tetrahydrofolylpolyglutamate biosynthesis.</text>
</comment>